<keyword evidence="2 7" id="KW-0479">Metal-binding</keyword>
<proteinExistence type="inferred from homology"/>
<evidence type="ECO:0000256" key="3">
    <source>
        <dbReference type="ARBA" id="ARBA00022801"/>
    </source>
</evidence>
<keyword evidence="6 7" id="KW-0326">Glycosidase</keyword>
<dbReference type="Ensembl" id="ENSPCLT00000035008.1">
    <property type="protein sequence ID" value="ENSPCLP00000025281.1"/>
    <property type="gene ID" value="ENSPCLG00000022217.1"/>
</dbReference>
<dbReference type="InterPro" id="IPR011330">
    <property type="entry name" value="Glyco_hydro/deAcase_b/a-brl"/>
</dbReference>
<dbReference type="SUPFAM" id="SSF88713">
    <property type="entry name" value="Glycoside hydrolase/deacetylase"/>
    <property type="match status" value="2"/>
</dbReference>
<dbReference type="FunFam" id="1.20.1270.50:FF:000002">
    <property type="entry name" value="Alpha-mannosidase"/>
    <property type="match status" value="1"/>
</dbReference>
<dbReference type="EC" id="3.2.1.-" evidence="7"/>
<dbReference type="Gene3D" id="3.20.110.10">
    <property type="entry name" value="Glycoside hydrolase 38, N terminal domain"/>
    <property type="match status" value="2"/>
</dbReference>
<evidence type="ECO:0000256" key="2">
    <source>
        <dbReference type="ARBA" id="ARBA00022723"/>
    </source>
</evidence>
<dbReference type="Gene3D" id="2.60.40.1180">
    <property type="entry name" value="Golgi alpha-mannosidase II"/>
    <property type="match status" value="1"/>
</dbReference>
<feature type="region of interest" description="Disordered" evidence="8">
    <location>
        <begin position="751"/>
        <end position="787"/>
    </location>
</feature>
<dbReference type="GO" id="GO:0005764">
    <property type="term" value="C:lysosome"/>
    <property type="evidence" value="ECO:0007669"/>
    <property type="project" value="TreeGrafter"/>
</dbReference>
<keyword evidence="7" id="KW-0732">Signal</keyword>
<evidence type="ECO:0000256" key="6">
    <source>
        <dbReference type="ARBA" id="ARBA00023295"/>
    </source>
</evidence>
<dbReference type="FunFam" id="1.20.1270.50:FF:000003">
    <property type="entry name" value="Alpha-mannosidase"/>
    <property type="match status" value="1"/>
</dbReference>
<dbReference type="Gene3D" id="1.20.1270.50">
    <property type="entry name" value="Glycoside hydrolase family 38, central domain"/>
    <property type="match status" value="2"/>
</dbReference>
<dbReference type="InterPro" id="IPR000602">
    <property type="entry name" value="Glyco_hydro_38_N"/>
</dbReference>
<comment type="similarity">
    <text evidence="1 7">Belongs to the glycosyl hydrolase 38 family.</text>
</comment>
<dbReference type="SUPFAM" id="SSF88688">
    <property type="entry name" value="Families 57/38 glycoside transferase middle domain"/>
    <property type="match status" value="1"/>
</dbReference>
<feature type="domain" description="Glycoside hydrolase family 38 central" evidence="9">
    <location>
        <begin position="199"/>
        <end position="278"/>
    </location>
</feature>
<dbReference type="AlphaFoldDB" id="A0A669R8W6"/>
<dbReference type="InterPro" id="IPR028995">
    <property type="entry name" value="Glyco_hydro_57/38_cen_sf"/>
</dbReference>
<dbReference type="PROSITE" id="PS51257">
    <property type="entry name" value="PROKAR_LIPOPROTEIN"/>
    <property type="match status" value="1"/>
</dbReference>
<evidence type="ECO:0000256" key="7">
    <source>
        <dbReference type="RuleBase" id="RU361199"/>
    </source>
</evidence>
<evidence type="ECO:0000313" key="11">
    <source>
        <dbReference type="Proteomes" id="UP000472261"/>
    </source>
</evidence>
<sequence>MISRSNGMAAVRAALLLWGAAAAAAGCGYQSCPPTRPGFLNVHLVPHTHDDVGWLKTVDQYYYGGVGGAGMGPGVCRGIGDGWMGDGGTESVGSGAVGWGLWGESILLSPSRRCPQARRFRTNHIVMTMGSDFHYENALLWFKNMDKLIDHVNARQSNGSRVHVLYSTPSCYLWELHRANLSWPVKTDDFFPYSDGPHQFWTGFFSSRPSLKRYERLSSSFLQICSQLEALVGSAARNGPYGTGGSAALRAAVAVMQHHDAVSGTERQHVANDYARQLAGGWAACQVLVANALSVLGGSKESFVFCEALNVSVCPITEAAESFSVILYNPLPRRILWPIRLPVNGTSYVVTDPDGRAVPSVVTRPRLPFHPPLLFQASAPAVGFSAFGVTRLSDTETPPSPPKPERPYEIENEYLRVLFDPITGLMSEIQNLEQGIVLPVTQSFYWYNASIGNEDSSQASGAYIFRPNSSHPIPVVGSGRVSTSVVKTPQLQELQQRFSPWCWQAVRLHAGRRFVELEWTVGPIPVEDGWGKEVISRFDTVLRSGGRFYTDSNGRQILERRRNYRPTWNLTQTEPVAGNYYPVNTRIFIKDDKVQLTVLTDRSQGGSSITDGSVELMVHRRLLYDDNRGVGEALLEGRQGALVRGTHRVLLERPQVAADGHRLMAQEMCDPSWGPPNLLGGAGIGGVPAFSALRSVLPPSVHLLTLSASGDGETELLLRLEHQFESGESRNGSQPVSIDLLVRPLWGGDPPSETPLWGRDPPTTTPLWAEPPSPLCGTEAPTYRSEL</sequence>
<evidence type="ECO:0000259" key="9">
    <source>
        <dbReference type="SMART" id="SM00872"/>
    </source>
</evidence>
<protein>
    <recommendedName>
        <fullName evidence="7">Alpha-mannosidase</fullName>
        <ecNumber evidence="7">3.2.1.-</ecNumber>
    </recommendedName>
</protein>
<evidence type="ECO:0000256" key="5">
    <source>
        <dbReference type="ARBA" id="ARBA00023157"/>
    </source>
</evidence>
<dbReference type="GO" id="GO:0006013">
    <property type="term" value="P:mannose metabolic process"/>
    <property type="evidence" value="ECO:0007669"/>
    <property type="project" value="InterPro"/>
</dbReference>
<feature type="signal peptide" evidence="7">
    <location>
        <begin position="1"/>
        <end position="25"/>
    </location>
</feature>
<dbReference type="InterPro" id="IPR015341">
    <property type="entry name" value="Glyco_hydro_38_cen"/>
</dbReference>
<evidence type="ECO:0000256" key="8">
    <source>
        <dbReference type="SAM" id="MobiDB-lite"/>
    </source>
</evidence>
<evidence type="ECO:0000313" key="10">
    <source>
        <dbReference type="Ensembl" id="ENSPCLP00000025281.1"/>
    </source>
</evidence>
<feature type="chain" id="PRO_5025704257" description="Alpha-mannosidase" evidence="7">
    <location>
        <begin position="26"/>
        <end position="787"/>
    </location>
</feature>
<dbReference type="OMA" id="HCNDDPI"/>
<evidence type="ECO:0000256" key="4">
    <source>
        <dbReference type="ARBA" id="ARBA00022833"/>
    </source>
</evidence>
<dbReference type="Pfam" id="PF01074">
    <property type="entry name" value="Glyco_hydro_38N"/>
    <property type="match status" value="2"/>
</dbReference>
<comment type="cofactor">
    <cofactor evidence="7">
        <name>Zn(2+)</name>
        <dbReference type="ChEBI" id="CHEBI:29105"/>
    </cofactor>
    <text evidence="7">Binds 1 zinc ion per subunit.</text>
</comment>
<dbReference type="SUPFAM" id="SSF74650">
    <property type="entry name" value="Galactose mutarotase-like"/>
    <property type="match status" value="1"/>
</dbReference>
<keyword evidence="11" id="KW-1185">Reference proteome</keyword>
<dbReference type="Proteomes" id="UP000472261">
    <property type="component" value="Unplaced"/>
</dbReference>
<dbReference type="SMART" id="SM00872">
    <property type="entry name" value="Alpha-mann_mid"/>
    <property type="match status" value="1"/>
</dbReference>
<dbReference type="PANTHER" id="PTHR11607">
    <property type="entry name" value="ALPHA-MANNOSIDASE"/>
    <property type="match status" value="1"/>
</dbReference>
<organism evidence="10 11">
    <name type="scientific">Phasianus colchicus</name>
    <name type="common">Common pheasant</name>
    <dbReference type="NCBI Taxonomy" id="9054"/>
    <lineage>
        <taxon>Eukaryota</taxon>
        <taxon>Metazoa</taxon>
        <taxon>Chordata</taxon>
        <taxon>Craniata</taxon>
        <taxon>Vertebrata</taxon>
        <taxon>Euteleostomi</taxon>
        <taxon>Archelosauria</taxon>
        <taxon>Archosauria</taxon>
        <taxon>Dinosauria</taxon>
        <taxon>Saurischia</taxon>
        <taxon>Theropoda</taxon>
        <taxon>Coelurosauria</taxon>
        <taxon>Aves</taxon>
        <taxon>Neognathae</taxon>
        <taxon>Galloanserae</taxon>
        <taxon>Galliformes</taxon>
        <taxon>Phasianidae</taxon>
        <taxon>Phasianinae</taxon>
        <taxon>Phasianus</taxon>
    </lineage>
</organism>
<dbReference type="GO" id="GO:0030246">
    <property type="term" value="F:carbohydrate binding"/>
    <property type="evidence" value="ECO:0007669"/>
    <property type="project" value="InterPro"/>
</dbReference>
<dbReference type="InterPro" id="IPR011013">
    <property type="entry name" value="Gal_mutarotase_sf_dom"/>
</dbReference>
<dbReference type="InterPro" id="IPR050843">
    <property type="entry name" value="Glycosyl_Hydrlase_38"/>
</dbReference>
<accession>A0A669R8W6</accession>
<keyword evidence="3 7" id="KW-0378">Hydrolase</keyword>
<evidence type="ECO:0000256" key="1">
    <source>
        <dbReference type="ARBA" id="ARBA00009792"/>
    </source>
</evidence>
<dbReference type="GO" id="GO:0046872">
    <property type="term" value="F:metal ion binding"/>
    <property type="evidence" value="ECO:0007669"/>
    <property type="project" value="UniProtKB-KW"/>
</dbReference>
<reference evidence="10" key="1">
    <citation type="submission" date="2025-08" db="UniProtKB">
        <authorList>
            <consortium name="Ensembl"/>
        </authorList>
    </citation>
    <scope>IDENTIFICATION</scope>
</reference>
<reference evidence="10" key="2">
    <citation type="submission" date="2025-09" db="UniProtKB">
        <authorList>
            <consortium name="Ensembl"/>
        </authorList>
    </citation>
    <scope>IDENTIFICATION</scope>
</reference>
<dbReference type="FunFam" id="2.70.98.30:FF:000003">
    <property type="entry name" value="Alpha-mannosidase"/>
    <property type="match status" value="1"/>
</dbReference>
<dbReference type="Pfam" id="PF09261">
    <property type="entry name" value="Alpha-mann_mid"/>
    <property type="match status" value="1"/>
</dbReference>
<dbReference type="GO" id="GO:0004559">
    <property type="term" value="F:alpha-mannosidase activity"/>
    <property type="evidence" value="ECO:0007669"/>
    <property type="project" value="InterPro"/>
</dbReference>
<keyword evidence="4 7" id="KW-0862">Zinc</keyword>
<name>A0A669R8W6_PHACC</name>
<dbReference type="InterPro" id="IPR011682">
    <property type="entry name" value="Glyco_hydro_38_C"/>
</dbReference>
<dbReference type="PANTHER" id="PTHR11607:SF3">
    <property type="entry name" value="LYSOSOMAL ALPHA-MANNOSIDASE"/>
    <property type="match status" value="1"/>
</dbReference>
<dbReference type="InterPro" id="IPR037094">
    <property type="entry name" value="Glyco_hydro_38_cen_sf"/>
</dbReference>
<dbReference type="Gene3D" id="2.70.98.30">
    <property type="entry name" value="Golgi alpha-mannosidase II, domain 4"/>
    <property type="match status" value="1"/>
</dbReference>
<dbReference type="Pfam" id="PF07748">
    <property type="entry name" value="Glyco_hydro_38C"/>
    <property type="match status" value="1"/>
</dbReference>
<keyword evidence="5" id="KW-1015">Disulfide bond</keyword>
<dbReference type="Gene3D" id="2.60.40.1360">
    <property type="match status" value="1"/>
</dbReference>
<dbReference type="InterPro" id="IPR013780">
    <property type="entry name" value="Glyco_hydro_b"/>
</dbReference>
<dbReference type="InterPro" id="IPR027291">
    <property type="entry name" value="Glyco_hydro_38_N_sf"/>
</dbReference>